<evidence type="ECO:0000313" key="6">
    <source>
        <dbReference type="Proteomes" id="UP001165569"/>
    </source>
</evidence>
<dbReference type="EMBL" id="JAMPJU010000002">
    <property type="protein sequence ID" value="MCV9881224.1"/>
    <property type="molecule type" value="Genomic_DNA"/>
</dbReference>
<dbReference type="Pfam" id="PF11575">
    <property type="entry name" value="FhuF_C"/>
    <property type="match status" value="1"/>
</dbReference>
<feature type="domain" description="Ferric siderophore reductase C-terminal" evidence="2">
    <location>
        <begin position="254"/>
        <end position="275"/>
    </location>
</feature>
<gene>
    <name evidence="3" type="ORF">NC803_05050</name>
    <name evidence="4" type="ORF">NC856_02880</name>
</gene>
<organism evidence="3 6">
    <name type="scientific">Brenneria izbisi</name>
    <dbReference type="NCBI Taxonomy" id="2939450"/>
    <lineage>
        <taxon>Bacteria</taxon>
        <taxon>Pseudomonadati</taxon>
        <taxon>Pseudomonadota</taxon>
        <taxon>Gammaproteobacteria</taxon>
        <taxon>Enterobacterales</taxon>
        <taxon>Pectobacteriaceae</taxon>
        <taxon>Brenneria</taxon>
    </lineage>
</organism>
<proteinExistence type="predicted"/>
<evidence type="ECO:0000313" key="5">
    <source>
        <dbReference type="Proteomes" id="UP001165568"/>
    </source>
</evidence>
<dbReference type="AlphaFoldDB" id="A0AA42C160"/>
<dbReference type="Proteomes" id="UP001165568">
    <property type="component" value="Unassembled WGS sequence"/>
</dbReference>
<dbReference type="EMBL" id="JAMPJT010000002">
    <property type="protein sequence ID" value="MCV9878212.1"/>
    <property type="molecule type" value="Genomic_DNA"/>
</dbReference>
<evidence type="ECO:0000259" key="2">
    <source>
        <dbReference type="Pfam" id="PF11575"/>
    </source>
</evidence>
<dbReference type="Pfam" id="PF06276">
    <property type="entry name" value="FhuF"/>
    <property type="match status" value="1"/>
</dbReference>
<protein>
    <submittedName>
        <fullName evidence="3">(2Fe-2S)-binding protein</fullName>
    </submittedName>
</protein>
<dbReference type="GO" id="GO:0003824">
    <property type="term" value="F:catalytic activity"/>
    <property type="evidence" value="ECO:0007669"/>
    <property type="project" value="UniProtKB-ARBA"/>
</dbReference>
<dbReference type="RefSeq" id="WP_264088945.1">
    <property type="nucleotide sequence ID" value="NZ_JAMPJT010000002.1"/>
</dbReference>
<keyword evidence="5" id="KW-1185">Reference proteome</keyword>
<evidence type="ECO:0000313" key="3">
    <source>
        <dbReference type="EMBL" id="MCV9878212.1"/>
    </source>
</evidence>
<dbReference type="Proteomes" id="UP001165569">
    <property type="component" value="Unassembled WGS sequence"/>
</dbReference>
<name>A0AA42C160_9GAMM</name>
<dbReference type="InterPro" id="IPR022770">
    <property type="entry name" value="IucA/IucC-like_C"/>
</dbReference>
<dbReference type="GO" id="GO:0051537">
    <property type="term" value="F:2 iron, 2 sulfur cluster binding"/>
    <property type="evidence" value="ECO:0007669"/>
    <property type="project" value="InterPro"/>
</dbReference>
<reference evidence="3" key="1">
    <citation type="submission" date="2022-04" db="EMBL/GenBank/DDBJ databases">
        <title>Brenneria sp. isolated from walnut trees in Serbia.</title>
        <authorList>
            <person name="Gasic K."/>
            <person name="Zlatkovic N."/>
            <person name="Kuzmanovic N."/>
        </authorList>
    </citation>
    <scope>NUCLEOTIDE SEQUENCE</scope>
    <source>
        <strain evidence="4">KBI 423</strain>
        <strain evidence="3">KBI 447</strain>
    </source>
</reference>
<accession>A0AA42C160</accession>
<comment type="caution">
    <text evidence="3">The sequence shown here is derived from an EMBL/GenBank/DDBJ whole genome shotgun (WGS) entry which is preliminary data.</text>
</comment>
<dbReference type="InterPro" id="IPR024726">
    <property type="entry name" value="FhuF_C"/>
</dbReference>
<evidence type="ECO:0000259" key="1">
    <source>
        <dbReference type="Pfam" id="PF06276"/>
    </source>
</evidence>
<evidence type="ECO:0000313" key="4">
    <source>
        <dbReference type="EMBL" id="MCV9881224.1"/>
    </source>
</evidence>
<sequence length="287" mass="32749">MTHHQFNARQFDANQFDANQWAMLSGTLQLTAAAQRDKREACDSTALLDPDYCRWLLDRLTPKLLSPSRKITASLLSKRIAFLTTASSLYAMSVYNKGLNMSLENCVLEYGHQQQWTSTMPLYDLNVSQPTAGQREAWRQRQLETLFGRHLAPLWQVLSKVSGVPLRILWENTAVRIFSLYERRMQCDDPAAVCLPGLTVAQRIQQDFTDLIDAPGEIFGADDNPLKPFYRPKTRVPVAAPSADGMRFREVRFRRTCCFYYKASQPPAYCSTCPLSRPGKNKRKAEE</sequence>
<feature type="domain" description="Aerobactin siderophore biosynthesis IucA/IucC-like C-terminal" evidence="1">
    <location>
        <begin position="75"/>
        <end position="192"/>
    </location>
</feature>